<evidence type="ECO:0000313" key="1">
    <source>
        <dbReference type="EMBL" id="ALL00616.1"/>
    </source>
</evidence>
<organism evidence="1 3">
    <name type="scientific">Pyrodictium delaneyi</name>
    <dbReference type="NCBI Taxonomy" id="1273541"/>
    <lineage>
        <taxon>Archaea</taxon>
        <taxon>Thermoproteota</taxon>
        <taxon>Thermoprotei</taxon>
        <taxon>Desulfurococcales</taxon>
        <taxon>Pyrodictiaceae</taxon>
        <taxon>Pyrodictium</taxon>
    </lineage>
</organism>
<evidence type="ECO:0000313" key="4">
    <source>
        <dbReference type="Proteomes" id="UP000196694"/>
    </source>
</evidence>
<dbReference type="STRING" id="1273541.Pyrde_0566"/>
<dbReference type="Proteomes" id="UP000196694">
    <property type="component" value="Unassembled WGS sequence"/>
</dbReference>
<evidence type="ECO:0000313" key="2">
    <source>
        <dbReference type="EMBL" id="OWJ54075.1"/>
    </source>
</evidence>
<name>A0A0P0N3B8_9CREN</name>
<dbReference type="KEGG" id="pdl:Pyrde_0566"/>
<dbReference type="RefSeq" id="WP_055408044.1">
    <property type="nucleotide sequence ID" value="NZ_CP013011.1"/>
</dbReference>
<dbReference type="AlphaFoldDB" id="A0A0P0N3B8"/>
<gene>
    <name evidence="2" type="ORF">Pdsh_09435</name>
    <name evidence="1" type="ORF">Pyrde_0566</name>
</gene>
<dbReference type="EMBL" id="NCQP01000007">
    <property type="protein sequence ID" value="OWJ54075.1"/>
    <property type="molecule type" value="Genomic_DNA"/>
</dbReference>
<sequence>MIKRWPKRREFLAYYLLLKYAKAKKVRQNGDDGCINAGEAIDVLRVFTGSKKLAISLLRQLVKRGFLARRASLIYCPRDIAELLDEALVYYLAGRLRRRGVKAVVEGTSNVLLLDKNSCDDGVAEILAKIGLRVQCVDIQ</sequence>
<accession>A0A0P0N3B8</accession>
<reference evidence="2 4" key="2">
    <citation type="submission" date="2017-05" db="EMBL/GenBank/DDBJ databases">
        <title>The draft genome of the hyperthermophilic archaeon 'Pyrodictium delaneyi strain Hulk', an iron and nitrate reducer, reveals the capacity for sulfate reduction.</title>
        <authorList>
            <person name="Demey L.M."/>
            <person name="Miller C."/>
            <person name="Manzella M."/>
            <person name="Reguera G."/>
            <person name="Kashefi K."/>
        </authorList>
    </citation>
    <scope>NUCLEOTIDE SEQUENCE [LARGE SCALE GENOMIC DNA]</scope>
    <source>
        <strain evidence="2 4">Hulk</strain>
    </source>
</reference>
<dbReference type="GeneID" id="26098902"/>
<reference evidence="1 3" key="1">
    <citation type="submission" date="2015-10" db="EMBL/GenBank/DDBJ databases">
        <title>Complete genome sequence of hyperthermophilic archaeon Pyrodictium delaneyi Su06.</title>
        <authorList>
            <person name="Jung J.-H."/>
            <person name="Lin J."/>
            <person name="Holden J.F."/>
            <person name="Park C.-S."/>
        </authorList>
    </citation>
    <scope>NUCLEOTIDE SEQUENCE [LARGE SCALE GENOMIC DNA]</scope>
    <source>
        <strain evidence="1 3">Su06</strain>
    </source>
</reference>
<evidence type="ECO:0000313" key="3">
    <source>
        <dbReference type="Proteomes" id="UP000058613"/>
    </source>
</evidence>
<proteinExistence type="predicted"/>
<dbReference type="OrthoDB" id="15487at2157"/>
<dbReference type="EMBL" id="CP013011">
    <property type="protein sequence ID" value="ALL00616.1"/>
    <property type="molecule type" value="Genomic_DNA"/>
</dbReference>
<keyword evidence="4" id="KW-1185">Reference proteome</keyword>
<dbReference type="Proteomes" id="UP000058613">
    <property type="component" value="Chromosome"/>
</dbReference>
<protein>
    <submittedName>
        <fullName evidence="1">Uncharacterized protein</fullName>
    </submittedName>
</protein>